<dbReference type="GO" id="GO:0042597">
    <property type="term" value="C:periplasmic space"/>
    <property type="evidence" value="ECO:0007669"/>
    <property type="project" value="UniProtKB-SubCell"/>
</dbReference>
<dbReference type="Gene3D" id="2.30.30.760">
    <property type="match status" value="1"/>
</dbReference>
<dbReference type="InterPro" id="IPR041231">
    <property type="entry name" value="FlgA_N"/>
</dbReference>
<keyword evidence="6" id="KW-0966">Cell projection</keyword>
<keyword evidence="2 4" id="KW-0732">Signal</keyword>
<dbReference type="CDD" id="cd11614">
    <property type="entry name" value="SAF_CpaB_FlgA_like"/>
    <property type="match status" value="1"/>
</dbReference>
<dbReference type="PANTHER" id="PTHR36307">
    <property type="entry name" value="FLAGELLA BASAL BODY P-RING FORMATION PROTEIN FLGA"/>
    <property type="match status" value="1"/>
</dbReference>
<keyword evidence="6" id="KW-0282">Flagellum</keyword>
<sequence>MQKRLIALSLLLGLLLHPLELLAATQNLVALEQAARRFVEQELRFRPATFTLGRLDPRLALPACEQPQVSWSAGAVPSGNSSLDLSCPAAGWSLRLPVTIAEKRMGVVAARPLKAGELLTPDDVRLAEMTSPALSRNVLNRLDQAIGQSMRSSVPAGAWLRSFMLQQPDVIRTNQRVKVLAQGDGFVATAEGTARGNAAVGESVRVRMASGREVSGVAQVDGSVLVSY</sequence>
<dbReference type="Gene3D" id="3.90.1210.10">
    <property type="entry name" value="Antifreeze-like/N-acetylneuraminic acid synthase C-terminal domain"/>
    <property type="match status" value="1"/>
</dbReference>
<dbReference type="GO" id="GO:0044780">
    <property type="term" value="P:bacterial-type flagellum assembly"/>
    <property type="evidence" value="ECO:0007669"/>
    <property type="project" value="InterPro"/>
</dbReference>
<keyword evidence="6" id="KW-0969">Cilium</keyword>
<evidence type="ECO:0000313" key="7">
    <source>
        <dbReference type="Proteomes" id="UP000192920"/>
    </source>
</evidence>
<comment type="similarity">
    <text evidence="4">Belongs to the FlgA family.</text>
</comment>
<evidence type="ECO:0000313" key="6">
    <source>
        <dbReference type="EMBL" id="SMF19403.1"/>
    </source>
</evidence>
<evidence type="ECO:0000256" key="4">
    <source>
        <dbReference type="RuleBase" id="RU362063"/>
    </source>
</evidence>
<dbReference type="NCBIfam" id="TIGR03170">
    <property type="entry name" value="flgA_cterm"/>
    <property type="match status" value="1"/>
</dbReference>
<evidence type="ECO:0000256" key="3">
    <source>
        <dbReference type="ARBA" id="ARBA00022764"/>
    </source>
</evidence>
<dbReference type="PANTHER" id="PTHR36307:SF1">
    <property type="entry name" value="FLAGELLA BASAL BODY P-RING FORMATION PROTEIN FLGA"/>
    <property type="match status" value="1"/>
</dbReference>
<dbReference type="InterPro" id="IPR013974">
    <property type="entry name" value="SAF"/>
</dbReference>
<dbReference type="InterPro" id="IPR039246">
    <property type="entry name" value="Flagellar_FlgA"/>
</dbReference>
<evidence type="ECO:0000256" key="1">
    <source>
        <dbReference type="ARBA" id="ARBA00004418"/>
    </source>
</evidence>
<name>A0A1Y6BSS3_9NEIS</name>
<dbReference type="Proteomes" id="UP000192920">
    <property type="component" value="Unassembled WGS sequence"/>
</dbReference>
<dbReference type="SMART" id="SM00858">
    <property type="entry name" value="SAF"/>
    <property type="match status" value="1"/>
</dbReference>
<comment type="subcellular location">
    <subcellularLocation>
        <location evidence="1 4">Periplasm</location>
    </subcellularLocation>
</comment>
<dbReference type="RefSeq" id="WP_085276068.1">
    <property type="nucleotide sequence ID" value="NZ_FXAG01000008.1"/>
</dbReference>
<comment type="function">
    <text evidence="4">Involved in the assembly process of the P-ring formation. It may associate with FlgF on the rod constituting a structure essential for the P-ring assembly or may act as a modulator protein for the P-ring assembly.</text>
</comment>
<proteinExistence type="inferred from homology"/>
<dbReference type="Pfam" id="PF13144">
    <property type="entry name" value="ChapFlgA"/>
    <property type="match status" value="1"/>
</dbReference>
<feature type="domain" description="SAF" evidence="5">
    <location>
        <begin position="104"/>
        <end position="166"/>
    </location>
</feature>
<dbReference type="InterPro" id="IPR017585">
    <property type="entry name" value="SAF_FlgA"/>
</dbReference>
<feature type="chain" id="PRO_5011827951" description="Flagella basal body P-ring formation protein FlgA" evidence="4">
    <location>
        <begin position="24"/>
        <end position="228"/>
    </location>
</feature>
<dbReference type="Pfam" id="PF17656">
    <property type="entry name" value="ChapFlgA_N"/>
    <property type="match status" value="1"/>
</dbReference>
<protein>
    <recommendedName>
        <fullName evidence="4">Flagella basal body P-ring formation protein FlgA</fullName>
    </recommendedName>
</protein>
<dbReference type="STRING" id="1123014.SAMN02745746_01778"/>
<evidence type="ECO:0000256" key="2">
    <source>
        <dbReference type="ARBA" id="ARBA00022729"/>
    </source>
</evidence>
<dbReference type="EMBL" id="FXAG01000008">
    <property type="protein sequence ID" value="SMF19403.1"/>
    <property type="molecule type" value="Genomic_DNA"/>
</dbReference>
<dbReference type="AlphaFoldDB" id="A0A1Y6BSS3"/>
<organism evidence="6 7">
    <name type="scientific">Pseudogulbenkiania subflava DSM 22618</name>
    <dbReference type="NCBI Taxonomy" id="1123014"/>
    <lineage>
        <taxon>Bacteria</taxon>
        <taxon>Pseudomonadati</taxon>
        <taxon>Pseudomonadota</taxon>
        <taxon>Betaproteobacteria</taxon>
        <taxon>Neisseriales</taxon>
        <taxon>Chromobacteriaceae</taxon>
        <taxon>Pseudogulbenkiania</taxon>
    </lineage>
</organism>
<keyword evidence="3 4" id="KW-0574">Periplasm</keyword>
<keyword evidence="7" id="KW-1185">Reference proteome</keyword>
<accession>A0A1Y6BSS3</accession>
<gene>
    <name evidence="6" type="ORF">SAMN02745746_01778</name>
</gene>
<reference evidence="7" key="1">
    <citation type="submission" date="2017-04" db="EMBL/GenBank/DDBJ databases">
        <authorList>
            <person name="Varghese N."/>
            <person name="Submissions S."/>
        </authorList>
    </citation>
    <scope>NUCLEOTIDE SEQUENCE [LARGE SCALE GENOMIC DNA]</scope>
    <source>
        <strain evidence="7">DSM 22618</strain>
    </source>
</reference>
<feature type="signal peptide" evidence="4">
    <location>
        <begin position="1"/>
        <end position="23"/>
    </location>
</feature>
<evidence type="ECO:0000259" key="5">
    <source>
        <dbReference type="SMART" id="SM00858"/>
    </source>
</evidence>
<keyword evidence="4" id="KW-1005">Bacterial flagellum biogenesis</keyword>